<comment type="function">
    <text evidence="3">Lytic transglycosylase with a strong preference for naked glycan strands that lack stem peptides.</text>
</comment>
<feature type="signal peptide" evidence="3">
    <location>
        <begin position="1"/>
        <end position="25"/>
    </location>
</feature>
<dbReference type="OrthoDB" id="9779128at2"/>
<feature type="compositionally biased region" description="Gly residues" evidence="5">
    <location>
        <begin position="174"/>
        <end position="188"/>
    </location>
</feature>
<evidence type="ECO:0000313" key="8">
    <source>
        <dbReference type="Proteomes" id="UP000249605"/>
    </source>
</evidence>
<feature type="compositionally biased region" description="Basic and acidic residues" evidence="5">
    <location>
        <begin position="148"/>
        <end position="157"/>
    </location>
</feature>
<evidence type="ECO:0000256" key="3">
    <source>
        <dbReference type="HAMAP-Rule" id="MF_02071"/>
    </source>
</evidence>
<dbReference type="SUPFAM" id="SSF50685">
    <property type="entry name" value="Barwin-like endoglucanases"/>
    <property type="match status" value="1"/>
</dbReference>
<dbReference type="Pfam" id="PF03330">
    <property type="entry name" value="DPBB_1"/>
    <property type="match status" value="1"/>
</dbReference>
<feature type="chain" id="PRO_5016185688" description="Endolytic peptidoglycan transglycosylase RlpA" evidence="3">
    <location>
        <begin position="26"/>
        <end position="199"/>
    </location>
</feature>
<keyword evidence="2 3" id="KW-0961">Cell wall biogenesis/degradation</keyword>
<evidence type="ECO:0000256" key="4">
    <source>
        <dbReference type="RuleBase" id="RU003495"/>
    </source>
</evidence>
<dbReference type="EC" id="4.2.2.-" evidence="3"/>
<gene>
    <name evidence="3" type="primary">rlpA</name>
    <name evidence="7" type="ORF">DM194_01810</name>
</gene>
<evidence type="ECO:0000313" key="7">
    <source>
        <dbReference type="EMBL" id="AWU93102.1"/>
    </source>
</evidence>
<dbReference type="Proteomes" id="UP000249605">
    <property type="component" value="Chromosome"/>
</dbReference>
<dbReference type="HAMAP" id="MF_02071">
    <property type="entry name" value="RlpA"/>
    <property type="match status" value="1"/>
</dbReference>
<comment type="similarity">
    <text evidence="3 4">Belongs to the RlpA family.</text>
</comment>
<dbReference type="GO" id="GO:0071555">
    <property type="term" value="P:cell wall organization"/>
    <property type="evidence" value="ECO:0007669"/>
    <property type="project" value="UniProtKB-KW"/>
</dbReference>
<dbReference type="InterPro" id="IPR036908">
    <property type="entry name" value="RlpA-like_sf"/>
</dbReference>
<dbReference type="Gene3D" id="2.40.40.10">
    <property type="entry name" value="RlpA-like domain"/>
    <property type="match status" value="1"/>
</dbReference>
<keyword evidence="1 3" id="KW-0456">Lyase</keyword>
<sequence precursor="true">MKTMRNIVLALAVTAVSGTAVPALANEKAKVPPVRVEQHEDGEGVLVHKGEASFYSQKFHGRTTASGETMNQNKPTAASRALPLGTKATVTNEENGKSVDVIVNDRGPYVDGRVIDLSRSAARKLDMIEDGTAPVKVEVKPSEQPTDTARDKVEAKVEQLTPDQQVADRENRRGGGSGDSGGNNGGTGSDTVSHSGSGK</sequence>
<evidence type="ECO:0000256" key="1">
    <source>
        <dbReference type="ARBA" id="ARBA00023239"/>
    </source>
</evidence>
<evidence type="ECO:0000256" key="5">
    <source>
        <dbReference type="SAM" id="MobiDB-lite"/>
    </source>
</evidence>
<dbReference type="InterPro" id="IPR034718">
    <property type="entry name" value="RlpA"/>
</dbReference>
<dbReference type="GO" id="GO:0000270">
    <property type="term" value="P:peptidoglycan metabolic process"/>
    <property type="evidence" value="ECO:0007669"/>
    <property type="project" value="UniProtKB-UniRule"/>
</dbReference>
<name>A0A2U9S1G0_9PROT</name>
<dbReference type="AlphaFoldDB" id="A0A2U9S1G0"/>
<dbReference type="InterPro" id="IPR009009">
    <property type="entry name" value="RlpA-like_DPBB"/>
</dbReference>
<dbReference type="GO" id="GO:0008932">
    <property type="term" value="F:lytic endotransglycosylase activity"/>
    <property type="evidence" value="ECO:0007669"/>
    <property type="project" value="UniProtKB-UniRule"/>
</dbReference>
<keyword evidence="8" id="KW-1185">Reference proteome</keyword>
<keyword evidence="3" id="KW-0732">Signal</keyword>
<dbReference type="NCBIfam" id="TIGR00413">
    <property type="entry name" value="rlpA"/>
    <property type="match status" value="1"/>
</dbReference>
<dbReference type="InterPro" id="IPR012997">
    <property type="entry name" value="RplA"/>
</dbReference>
<protein>
    <recommendedName>
        <fullName evidence="3">Endolytic peptidoglycan transglycosylase RlpA</fullName>
        <ecNumber evidence="3">4.2.2.-</ecNumber>
    </recommendedName>
</protein>
<dbReference type="KEGG" id="azm:DM194_01810"/>
<dbReference type="RefSeq" id="WP_111065653.1">
    <property type="nucleotide sequence ID" value="NZ_CP029829.1"/>
</dbReference>
<organism evidence="7 8">
    <name type="scientific">Azospirillum ramasamyi</name>
    <dbReference type="NCBI Taxonomy" id="682998"/>
    <lineage>
        <taxon>Bacteria</taxon>
        <taxon>Pseudomonadati</taxon>
        <taxon>Pseudomonadota</taxon>
        <taxon>Alphaproteobacteria</taxon>
        <taxon>Rhodospirillales</taxon>
        <taxon>Azospirillaceae</taxon>
        <taxon>Azospirillum</taxon>
    </lineage>
</organism>
<reference evidence="7 8" key="1">
    <citation type="journal article" date="2019" name="Int. J. Syst. Evol. Microbiol.">
        <title>Azospirillum ramasamyi sp. nov., a novel diazotrophic bacterium isolated from fermented bovine products.</title>
        <authorList>
            <person name="Anandham R."/>
            <person name="Heo J."/>
            <person name="Krishnamoorthy R."/>
            <person name="SenthilKumar M."/>
            <person name="Gopal N.O."/>
            <person name="Kim S.J."/>
            <person name="Kwon S.W."/>
        </authorList>
    </citation>
    <scope>NUCLEOTIDE SEQUENCE [LARGE SCALE GENOMIC DNA]</scope>
    <source>
        <strain evidence="7 8">M2T2B2</strain>
    </source>
</reference>
<dbReference type="PANTHER" id="PTHR34183:SF1">
    <property type="entry name" value="ENDOLYTIC PEPTIDOGLYCAN TRANSGLYCOSYLASE RLPA"/>
    <property type="match status" value="1"/>
</dbReference>
<proteinExistence type="inferred from homology"/>
<feature type="domain" description="RlpA-like protein double-psi beta-barrel" evidence="6">
    <location>
        <begin position="49"/>
        <end position="137"/>
    </location>
</feature>
<dbReference type="PANTHER" id="PTHR34183">
    <property type="entry name" value="ENDOLYTIC PEPTIDOGLYCAN TRANSGLYCOSYLASE RLPA"/>
    <property type="match status" value="1"/>
</dbReference>
<feature type="region of interest" description="Disordered" evidence="5">
    <location>
        <begin position="135"/>
        <end position="199"/>
    </location>
</feature>
<dbReference type="CDD" id="cd22268">
    <property type="entry name" value="DPBB_RlpA-like"/>
    <property type="match status" value="1"/>
</dbReference>
<accession>A0A2U9S1G0</accession>
<dbReference type="EMBL" id="CP029829">
    <property type="protein sequence ID" value="AWU93102.1"/>
    <property type="molecule type" value="Genomic_DNA"/>
</dbReference>
<evidence type="ECO:0000256" key="2">
    <source>
        <dbReference type="ARBA" id="ARBA00023316"/>
    </source>
</evidence>
<evidence type="ECO:0000259" key="6">
    <source>
        <dbReference type="Pfam" id="PF03330"/>
    </source>
</evidence>